<dbReference type="SMART" id="SM00355">
    <property type="entry name" value="ZnF_C2H2"/>
    <property type="match status" value="12"/>
</dbReference>
<evidence type="ECO:0000256" key="3">
    <source>
        <dbReference type="ARBA" id="ARBA00022771"/>
    </source>
</evidence>
<dbReference type="PROSITE" id="PS50157">
    <property type="entry name" value="ZINC_FINGER_C2H2_2"/>
    <property type="match status" value="3"/>
</dbReference>
<evidence type="ECO:0000256" key="2">
    <source>
        <dbReference type="ARBA" id="ARBA00022737"/>
    </source>
</evidence>
<evidence type="ECO:0000256" key="4">
    <source>
        <dbReference type="ARBA" id="ARBA00022833"/>
    </source>
</evidence>
<feature type="compositionally biased region" description="Acidic residues" evidence="5">
    <location>
        <begin position="105"/>
        <end position="116"/>
    </location>
</feature>
<dbReference type="InParanoid" id="T1HEL0"/>
<dbReference type="InterPro" id="IPR036236">
    <property type="entry name" value="Znf_C2H2_sf"/>
</dbReference>
<feature type="domain" description="C2H2-type" evidence="6">
    <location>
        <begin position="580"/>
        <end position="613"/>
    </location>
</feature>
<organism evidence="7 8">
    <name type="scientific">Rhodnius prolixus</name>
    <name type="common">Triatomid bug</name>
    <dbReference type="NCBI Taxonomy" id="13249"/>
    <lineage>
        <taxon>Eukaryota</taxon>
        <taxon>Metazoa</taxon>
        <taxon>Ecdysozoa</taxon>
        <taxon>Arthropoda</taxon>
        <taxon>Hexapoda</taxon>
        <taxon>Insecta</taxon>
        <taxon>Pterygota</taxon>
        <taxon>Neoptera</taxon>
        <taxon>Paraneoptera</taxon>
        <taxon>Hemiptera</taxon>
        <taxon>Heteroptera</taxon>
        <taxon>Panheteroptera</taxon>
        <taxon>Cimicomorpha</taxon>
        <taxon>Reduviidae</taxon>
        <taxon>Triatominae</taxon>
        <taxon>Rhodnius</taxon>
    </lineage>
</organism>
<dbReference type="STRING" id="13249.T1HEL0"/>
<keyword evidence="3" id="KW-0863">Zinc-finger</keyword>
<dbReference type="GO" id="GO:0008270">
    <property type="term" value="F:zinc ion binding"/>
    <property type="evidence" value="ECO:0007669"/>
    <property type="project" value="UniProtKB-KW"/>
</dbReference>
<name>T1HEL0_RHOPR</name>
<feature type="region of interest" description="Disordered" evidence="5">
    <location>
        <begin position="99"/>
        <end position="216"/>
    </location>
</feature>
<dbReference type="PANTHER" id="PTHR24379">
    <property type="entry name" value="KRAB AND ZINC FINGER DOMAIN-CONTAINING"/>
    <property type="match status" value="1"/>
</dbReference>
<evidence type="ECO:0000313" key="8">
    <source>
        <dbReference type="Proteomes" id="UP000015103"/>
    </source>
</evidence>
<dbReference type="FunCoup" id="T1HEL0">
    <property type="interactions" value="105"/>
</dbReference>
<evidence type="ECO:0000313" key="7">
    <source>
        <dbReference type="EnsemblMetazoa" id="RPRC002482-PA"/>
    </source>
</evidence>
<dbReference type="InterPro" id="IPR013087">
    <property type="entry name" value="Znf_C2H2_type"/>
</dbReference>
<evidence type="ECO:0000256" key="5">
    <source>
        <dbReference type="SAM" id="MobiDB-lite"/>
    </source>
</evidence>
<protein>
    <recommendedName>
        <fullName evidence="6">C2H2-type domain-containing protein</fullName>
    </recommendedName>
</protein>
<proteinExistence type="predicted"/>
<keyword evidence="1" id="KW-0479">Metal-binding</keyword>
<feature type="compositionally biased region" description="Low complexity" evidence="5">
    <location>
        <begin position="131"/>
        <end position="147"/>
    </location>
</feature>
<dbReference type="OMA" id="HIANCHP"/>
<dbReference type="SMART" id="SM00451">
    <property type="entry name" value="ZnF_U1"/>
    <property type="match status" value="4"/>
</dbReference>
<keyword evidence="4" id="KW-0862">Zinc</keyword>
<dbReference type="InterPro" id="IPR003604">
    <property type="entry name" value="Matrin/U1-like-C_Znf_C2H2"/>
</dbReference>
<dbReference type="AlphaFoldDB" id="T1HEL0"/>
<accession>T1HEL0</accession>
<evidence type="ECO:0000256" key="1">
    <source>
        <dbReference type="ARBA" id="ARBA00022723"/>
    </source>
</evidence>
<sequence length="779" mass="88398">MATSDEDDDTHFCLKCHATITGLDNYIAHRKSKCGRLDPQNVQSPTESSTPKLKADDFFFSLHLKSSAKTVTDQTSLVKPTTSKTAGIITRSKIKRSEICQRVEEDSDADESEEDTAPSQTGGKWKPGQNPGSSRYTSSSSSAWPPSGHTGGKWKPQAASPLFPGSPPPTTEKMMPTYSEVSEEVMEDHATQQIPSQNSAPPPEHTRGKWGPTERPWGQLRKSSLYWCGPCNRRLSSKLVYDRHLRSELHFKRTNTLPNYSQQAPSASIRKSRAAGMKALRTITRRFREPKEISGSGNLAAGRRKQGPRMCEVCGCRVWPHRMGKHLVSHYHFSRLQRNGQSDLSREQILANISAIVKLSPFQCALCKYYCNTQESFVNHWTSELHRENDAKKDGCYWCIPCKYWSVSTVEMGWHLVDSGHCELISLINQSVPIVIHKRIALRCDVCLVVFRYNAQIRVHSRIWGHRQAGGTASDTYQELVQCNRCRYTAHSLLSYQRHVRKKHGNDGANTDDTNKRHYFCRSCTLMFSNPAEAKQHRQSQQHRDSVCGKRRRCIHCGETTATLAQLKDHIANAHPDNKHRCIKCGAEFLLRQELSRHVRCGDCIAASSTSQPNVDAAGKSVDVQDIQVESTRLSCATCNYIGSTEVDLVLHKTVLHQEPNDDGMYPCMFCGHYFKLPSLKKHIATHSNDRPHTCSICHFSFRRRDILRRHIKRIHESPITRNYLSRNESDTLECSYCQRSFLSRPALDRHVASHQTHTQYSFGTSDKCLICLHHPPEY</sequence>
<keyword evidence="2" id="KW-0677">Repeat</keyword>
<dbReference type="EnsemblMetazoa" id="RPRC002482-RA">
    <property type="protein sequence ID" value="RPRC002482-PA"/>
    <property type="gene ID" value="RPRC002482"/>
</dbReference>
<feature type="domain" description="C2H2-type" evidence="6">
    <location>
        <begin position="733"/>
        <end position="760"/>
    </location>
</feature>
<dbReference type="GO" id="GO:0003676">
    <property type="term" value="F:nucleic acid binding"/>
    <property type="evidence" value="ECO:0007669"/>
    <property type="project" value="InterPro"/>
</dbReference>
<dbReference type="Proteomes" id="UP000015103">
    <property type="component" value="Unassembled WGS sequence"/>
</dbReference>
<dbReference type="SUPFAM" id="SSF57667">
    <property type="entry name" value="beta-beta-alpha zinc fingers"/>
    <property type="match status" value="3"/>
</dbReference>
<dbReference type="Gene3D" id="3.30.160.60">
    <property type="entry name" value="Classic Zinc Finger"/>
    <property type="match status" value="2"/>
</dbReference>
<keyword evidence="8" id="KW-1185">Reference proteome</keyword>
<dbReference type="HOGENOM" id="CLU_003865_0_0_1"/>
<dbReference type="VEuPathDB" id="VectorBase:RPRC002482"/>
<evidence type="ECO:0000259" key="6">
    <source>
        <dbReference type="PROSITE" id="PS50157"/>
    </source>
</evidence>
<dbReference type="eggNOG" id="KOG1721">
    <property type="taxonomic scope" value="Eukaryota"/>
</dbReference>
<reference evidence="7" key="1">
    <citation type="submission" date="2015-05" db="UniProtKB">
        <authorList>
            <consortium name="EnsemblMetazoa"/>
        </authorList>
    </citation>
    <scope>IDENTIFICATION</scope>
</reference>
<dbReference type="PANTHER" id="PTHR24379:SF121">
    <property type="entry name" value="C2H2-TYPE DOMAIN-CONTAINING PROTEIN"/>
    <property type="match status" value="1"/>
</dbReference>
<dbReference type="PROSITE" id="PS00028">
    <property type="entry name" value="ZINC_FINGER_C2H2_1"/>
    <property type="match status" value="5"/>
</dbReference>
<dbReference type="Pfam" id="PF12874">
    <property type="entry name" value="zf-met"/>
    <property type="match status" value="1"/>
</dbReference>
<feature type="domain" description="C2H2-type" evidence="6">
    <location>
        <begin position="693"/>
        <end position="721"/>
    </location>
</feature>
<dbReference type="EMBL" id="ACPB03024014">
    <property type="status" value="NOT_ANNOTATED_CDS"/>
    <property type="molecule type" value="Genomic_DNA"/>
</dbReference>